<dbReference type="KEGG" id="maqu:Maq22A_2p41905"/>
<organism evidence="3 4">
    <name type="scientific">Methylobacterium aquaticum</name>
    <dbReference type="NCBI Taxonomy" id="270351"/>
    <lineage>
        <taxon>Bacteria</taxon>
        <taxon>Pseudomonadati</taxon>
        <taxon>Pseudomonadota</taxon>
        <taxon>Alphaproteobacteria</taxon>
        <taxon>Hyphomicrobiales</taxon>
        <taxon>Methylobacteriaceae</taxon>
        <taxon>Methylobacterium</taxon>
    </lineage>
</organism>
<dbReference type="Proteomes" id="UP000061432">
    <property type="component" value="Plasmid pMaq22A_2p"/>
</dbReference>
<accession>A0A0C6FX18</accession>
<feature type="chain" id="PRO_5002197368" evidence="2">
    <location>
        <begin position="27"/>
        <end position="325"/>
    </location>
</feature>
<dbReference type="InterPro" id="IPR006311">
    <property type="entry name" value="TAT_signal"/>
</dbReference>
<dbReference type="EMBL" id="AP014706">
    <property type="protein sequence ID" value="BAQ50134.1"/>
    <property type="molecule type" value="Genomic_DNA"/>
</dbReference>
<reference evidence="3 4" key="1">
    <citation type="journal article" date="2015" name="Genome Announc.">
        <title>Complete Genome Sequence of Methylobacterium aquaticum Strain 22A, Isolated from Racomitrium japonicum Moss.</title>
        <authorList>
            <person name="Tani A."/>
            <person name="Ogura Y."/>
            <person name="Hayashi T."/>
            <person name="Kimbara K."/>
        </authorList>
    </citation>
    <scope>NUCLEOTIDE SEQUENCE [LARGE SCALE GENOMIC DNA]</scope>
    <source>
        <strain evidence="3 4">MA-22A</strain>
        <plasmid evidence="4">Plasmid pMaq22A_2p DNA</plasmid>
    </source>
</reference>
<dbReference type="CDD" id="cd13578">
    <property type="entry name" value="PBP2_Bug27"/>
    <property type="match status" value="1"/>
</dbReference>
<evidence type="ECO:0000256" key="2">
    <source>
        <dbReference type="SAM" id="SignalP"/>
    </source>
</evidence>
<name>A0A0C6FX18_9HYPH</name>
<sequence>MIRRRDFVARLAGAGALALAPRSARAAVWPARPIGVVVPYPPGGSTDITARIVGERLSVALGQPLVIDNRSGAGGNLGMEVVARAAPDGYTLGIATTAHAINMTLFRKLNYDTLKSFAPVALLTENPLVLVVPEAAPWRDVRALIAAAKEKPGAFNYASSGVGQSTHLAAELFAAMAGIKLTHIPYRGSAPAITDVIAGRVDLMFDTTQSVLSHVEGGRVRALGITSAERLPRANDIPTIREAALPDYVAIAWNGLMAPRGTPSDTVRRLNAEIVRALQEPGIVAKFEALGATTRPLSTEGFGAYIADEIAKWGSVVKQSGATLD</sequence>
<evidence type="ECO:0000313" key="3">
    <source>
        <dbReference type="EMBL" id="BAQ50134.1"/>
    </source>
</evidence>
<evidence type="ECO:0000313" key="4">
    <source>
        <dbReference type="Proteomes" id="UP000061432"/>
    </source>
</evidence>
<dbReference type="InterPro" id="IPR042100">
    <property type="entry name" value="Bug_dom1"/>
</dbReference>
<gene>
    <name evidence="3" type="ORF">Maq22A_2p41905</name>
</gene>
<dbReference type="PATRIC" id="fig|270351.10.peg.7289"/>
<dbReference type="OrthoDB" id="7374807at2"/>
<reference evidence="4" key="2">
    <citation type="submission" date="2015-01" db="EMBL/GenBank/DDBJ databases">
        <title>Complete genome sequence of Methylobacterium aquaticum strain 22A.</title>
        <authorList>
            <person name="Tani A."/>
            <person name="Ogura Y."/>
            <person name="Hayashi T."/>
        </authorList>
    </citation>
    <scope>NUCLEOTIDE SEQUENCE [LARGE SCALE GENOMIC DNA]</scope>
    <source>
        <strain evidence="4">MA-22A</strain>
        <plasmid evidence="4">Plasmid pMaq22A_2p DNA</plasmid>
    </source>
</reference>
<keyword evidence="3" id="KW-0614">Plasmid</keyword>
<dbReference type="PIRSF" id="PIRSF017082">
    <property type="entry name" value="YflP"/>
    <property type="match status" value="1"/>
</dbReference>
<dbReference type="Pfam" id="PF03401">
    <property type="entry name" value="TctC"/>
    <property type="match status" value="1"/>
</dbReference>
<dbReference type="SUPFAM" id="SSF53850">
    <property type="entry name" value="Periplasmic binding protein-like II"/>
    <property type="match status" value="1"/>
</dbReference>
<geneLocation type="plasmid" evidence="4">
    <name>pMaq22A_2p DNA</name>
</geneLocation>
<dbReference type="Gene3D" id="3.40.190.10">
    <property type="entry name" value="Periplasmic binding protein-like II"/>
    <property type="match status" value="1"/>
</dbReference>
<dbReference type="InterPro" id="IPR005064">
    <property type="entry name" value="BUG"/>
</dbReference>
<dbReference type="Gene3D" id="3.40.190.150">
    <property type="entry name" value="Bordetella uptake gene, domain 1"/>
    <property type="match status" value="1"/>
</dbReference>
<protein>
    <submittedName>
        <fullName evidence="3">ABC transporter substrate-binding protein</fullName>
    </submittedName>
</protein>
<keyword evidence="2" id="KW-0732">Signal</keyword>
<dbReference type="RefSeq" id="WP_060851199.1">
    <property type="nucleotide sequence ID" value="NZ_AP014706.1"/>
</dbReference>
<dbReference type="PANTHER" id="PTHR42928:SF5">
    <property type="entry name" value="BLR1237 PROTEIN"/>
    <property type="match status" value="1"/>
</dbReference>
<dbReference type="PROSITE" id="PS51318">
    <property type="entry name" value="TAT"/>
    <property type="match status" value="1"/>
</dbReference>
<evidence type="ECO:0000256" key="1">
    <source>
        <dbReference type="ARBA" id="ARBA00006987"/>
    </source>
</evidence>
<dbReference type="PANTHER" id="PTHR42928">
    <property type="entry name" value="TRICARBOXYLATE-BINDING PROTEIN"/>
    <property type="match status" value="1"/>
</dbReference>
<feature type="signal peptide" evidence="2">
    <location>
        <begin position="1"/>
        <end position="26"/>
    </location>
</feature>
<proteinExistence type="inferred from homology"/>
<dbReference type="AlphaFoldDB" id="A0A0C6FX18"/>
<comment type="similarity">
    <text evidence="1">Belongs to the UPF0065 (bug) family.</text>
</comment>